<sequence>MELTKQTHATIVLAKNDTSLVIDPGAYTPNSAELIAATTAVLVTHDHPDHFDAGILNAALDAQPDLRVWAPASVATSLESHDGRVIVVAAGDTFEAAGFDLTVIGERHAQIHPDVPVSENVGYLVDHTVFHPGDSYLVPDVAVPVLLLPTSGPWVKLGEAVDFVRAVAPSRVIQIHDLMLSEAGRQAFAPTIGQLIGMPVETLEVGQTVTL</sequence>
<proteinExistence type="predicted"/>
<dbReference type="InterPro" id="IPR036866">
    <property type="entry name" value="RibonucZ/Hydroxyglut_hydro"/>
</dbReference>
<comment type="caution">
    <text evidence="1">The sequence shown here is derived from an EMBL/GenBank/DDBJ whole genome shotgun (WGS) entry which is preliminary data.</text>
</comment>
<keyword evidence="2" id="KW-1185">Reference proteome</keyword>
<dbReference type="EMBL" id="JANLCJ010000002">
    <property type="protein sequence ID" value="MCS5733753.1"/>
    <property type="molecule type" value="Genomic_DNA"/>
</dbReference>
<name>A0ABT2H1C4_9MICO</name>
<dbReference type="Pfam" id="PF13483">
    <property type="entry name" value="Lactamase_B_3"/>
    <property type="match status" value="1"/>
</dbReference>
<reference evidence="1" key="1">
    <citation type="submission" date="2022-08" db="EMBL/GenBank/DDBJ databases">
        <authorList>
            <person name="Deng Y."/>
            <person name="Han X.-F."/>
            <person name="Zhang Y.-Q."/>
        </authorList>
    </citation>
    <scope>NUCLEOTIDE SEQUENCE</scope>
    <source>
        <strain evidence="1">CPCC 203386</strain>
    </source>
</reference>
<protein>
    <submittedName>
        <fullName evidence="1">MBL fold metallo-hydrolase</fullName>
    </submittedName>
</protein>
<dbReference type="Proteomes" id="UP001165586">
    <property type="component" value="Unassembled WGS sequence"/>
</dbReference>
<dbReference type="Gene3D" id="3.60.15.10">
    <property type="entry name" value="Ribonuclease Z/Hydroxyacylglutathione hydrolase-like"/>
    <property type="match status" value="1"/>
</dbReference>
<accession>A0ABT2H1C4</accession>
<gene>
    <name evidence="1" type="ORF">N1032_08375</name>
</gene>
<dbReference type="CDD" id="cd06262">
    <property type="entry name" value="metallo-hydrolase-like_MBL-fold"/>
    <property type="match status" value="1"/>
</dbReference>
<dbReference type="InterPro" id="IPR050114">
    <property type="entry name" value="UPF0173_UPF0282_UlaG_hydrolase"/>
</dbReference>
<dbReference type="RefSeq" id="WP_259538568.1">
    <property type="nucleotide sequence ID" value="NZ_JANLCJ010000002.1"/>
</dbReference>
<organism evidence="1 2">
    <name type="scientific">Herbiconiux daphne</name>
    <dbReference type="NCBI Taxonomy" id="2970914"/>
    <lineage>
        <taxon>Bacteria</taxon>
        <taxon>Bacillati</taxon>
        <taxon>Actinomycetota</taxon>
        <taxon>Actinomycetes</taxon>
        <taxon>Micrococcales</taxon>
        <taxon>Microbacteriaceae</taxon>
        <taxon>Herbiconiux</taxon>
    </lineage>
</organism>
<dbReference type="SUPFAM" id="SSF56281">
    <property type="entry name" value="Metallo-hydrolase/oxidoreductase"/>
    <property type="match status" value="1"/>
</dbReference>
<evidence type="ECO:0000313" key="2">
    <source>
        <dbReference type="Proteomes" id="UP001165586"/>
    </source>
</evidence>
<evidence type="ECO:0000313" key="1">
    <source>
        <dbReference type="EMBL" id="MCS5733753.1"/>
    </source>
</evidence>
<dbReference type="PANTHER" id="PTHR43546">
    <property type="entry name" value="UPF0173 METAL-DEPENDENT HYDROLASE MJ1163-RELATED"/>
    <property type="match status" value="1"/>
</dbReference>
<dbReference type="PANTHER" id="PTHR43546:SF3">
    <property type="entry name" value="UPF0173 METAL-DEPENDENT HYDROLASE MJ1163"/>
    <property type="match status" value="1"/>
</dbReference>